<feature type="transmembrane region" description="Helical" evidence="7">
    <location>
        <begin position="89"/>
        <end position="108"/>
    </location>
</feature>
<feature type="transmembrane region" description="Helical" evidence="7">
    <location>
        <begin position="114"/>
        <end position="136"/>
    </location>
</feature>
<feature type="transmembrane region" description="Helical" evidence="7">
    <location>
        <begin position="447"/>
        <end position="468"/>
    </location>
</feature>
<keyword evidence="2" id="KW-0813">Transport</keyword>
<sequence>MSVGTSTDITTPAASNRTRAGLTLAVILTAQLMLVLDSTIINVALPVIHQQFGFSAAGLSWVLNAYTLAFGGLLLLGGRLGDVLGYRRTFLLGLAVFVLSSALGGAAQDSAWLIAARATQGIGAALAAPAALSLITRSNPEGTARNRALGLFAAVSSGGASIGLIVGGLLTTSVSWRWSLYINVPIGIAAIILGRRLLPETDRRHEPFDFGGALAAVVGMTSLVAGFVWIPEYGWSTRTIAAIGLGVVAMAAFVIIERRMAHPLFALRLLRSPGRVGALLTFMLVVGGQMGGFFFLVQYLQSAHGYDAFTSGLAFLPLSLGIFVMSRIVPRLIGRFHPLRVALVGLALLLAAHIWLSQVTASDSFLAGVFWPMLFLGIGAAMVFLPMNIRILAGVRPQDAGAASGMLQTAQQAGGAALGLAVLVAASGIGSGSVASVGALMTGMHHAFHTSTIFIGVAVLVTVVTLVGERIAAVRSVRAAELIAAQHSGEVLEEA</sequence>
<evidence type="ECO:0000313" key="10">
    <source>
        <dbReference type="Proteomes" id="UP000613840"/>
    </source>
</evidence>
<evidence type="ECO:0000259" key="8">
    <source>
        <dbReference type="PROSITE" id="PS50850"/>
    </source>
</evidence>
<evidence type="ECO:0000256" key="4">
    <source>
        <dbReference type="ARBA" id="ARBA00022692"/>
    </source>
</evidence>
<dbReference type="PANTHER" id="PTHR42718">
    <property type="entry name" value="MAJOR FACILITATOR SUPERFAMILY MULTIDRUG TRANSPORTER MFSC"/>
    <property type="match status" value="1"/>
</dbReference>
<dbReference type="GO" id="GO:0022857">
    <property type="term" value="F:transmembrane transporter activity"/>
    <property type="evidence" value="ECO:0007669"/>
    <property type="project" value="InterPro"/>
</dbReference>
<reference evidence="9" key="1">
    <citation type="journal article" date="2014" name="Int. J. Syst. Evol. Microbiol.">
        <title>Complete genome sequence of Corynebacterium casei LMG S-19264T (=DSM 44701T), isolated from a smear-ripened cheese.</title>
        <authorList>
            <consortium name="US DOE Joint Genome Institute (JGI-PGF)"/>
            <person name="Walter F."/>
            <person name="Albersmeier A."/>
            <person name="Kalinowski J."/>
            <person name="Ruckert C."/>
        </authorList>
    </citation>
    <scope>NUCLEOTIDE SEQUENCE</scope>
    <source>
        <strain evidence="9">CGMCC 4.7306</strain>
    </source>
</reference>
<dbReference type="RefSeq" id="WP_188894570.1">
    <property type="nucleotide sequence ID" value="NZ_BMMZ01000003.1"/>
</dbReference>
<comment type="subcellular location">
    <subcellularLocation>
        <location evidence="1">Cell membrane</location>
        <topology evidence="1">Multi-pass membrane protein</topology>
    </subcellularLocation>
</comment>
<gene>
    <name evidence="9" type="ORF">GCM10011575_14950</name>
</gene>
<feature type="transmembrane region" description="Helical" evidence="7">
    <location>
        <begin position="148"/>
        <end position="172"/>
    </location>
</feature>
<dbReference type="Pfam" id="PF07690">
    <property type="entry name" value="MFS_1"/>
    <property type="match status" value="1"/>
</dbReference>
<organism evidence="9 10">
    <name type="scientific">Microlunatus endophyticus</name>
    <dbReference type="NCBI Taxonomy" id="1716077"/>
    <lineage>
        <taxon>Bacteria</taxon>
        <taxon>Bacillati</taxon>
        <taxon>Actinomycetota</taxon>
        <taxon>Actinomycetes</taxon>
        <taxon>Propionibacteriales</taxon>
        <taxon>Propionibacteriaceae</taxon>
        <taxon>Microlunatus</taxon>
    </lineage>
</organism>
<evidence type="ECO:0000256" key="2">
    <source>
        <dbReference type="ARBA" id="ARBA00022448"/>
    </source>
</evidence>
<keyword evidence="10" id="KW-1185">Reference proteome</keyword>
<dbReference type="PANTHER" id="PTHR42718:SF46">
    <property type="entry name" value="BLR6921 PROTEIN"/>
    <property type="match status" value="1"/>
</dbReference>
<feature type="transmembrane region" description="Helical" evidence="7">
    <location>
        <begin position="341"/>
        <end position="359"/>
    </location>
</feature>
<dbReference type="Gene3D" id="1.20.1250.20">
    <property type="entry name" value="MFS general substrate transporter like domains"/>
    <property type="match status" value="1"/>
</dbReference>
<dbReference type="Proteomes" id="UP000613840">
    <property type="component" value="Unassembled WGS sequence"/>
</dbReference>
<evidence type="ECO:0000256" key="1">
    <source>
        <dbReference type="ARBA" id="ARBA00004651"/>
    </source>
</evidence>
<dbReference type="InterPro" id="IPR020846">
    <property type="entry name" value="MFS_dom"/>
</dbReference>
<accession>A0A917S682</accession>
<feature type="transmembrane region" description="Helical" evidence="7">
    <location>
        <begin position="210"/>
        <end position="230"/>
    </location>
</feature>
<evidence type="ECO:0000256" key="3">
    <source>
        <dbReference type="ARBA" id="ARBA00022475"/>
    </source>
</evidence>
<feature type="transmembrane region" description="Helical" evidence="7">
    <location>
        <begin position="21"/>
        <end position="48"/>
    </location>
</feature>
<dbReference type="GO" id="GO:0005886">
    <property type="term" value="C:plasma membrane"/>
    <property type="evidence" value="ECO:0007669"/>
    <property type="project" value="UniProtKB-SubCell"/>
</dbReference>
<comment type="caution">
    <text evidence="9">The sequence shown here is derived from an EMBL/GenBank/DDBJ whole genome shotgun (WGS) entry which is preliminary data.</text>
</comment>
<dbReference type="Gene3D" id="1.20.1720.10">
    <property type="entry name" value="Multidrug resistance protein D"/>
    <property type="match status" value="1"/>
</dbReference>
<feature type="transmembrane region" description="Helical" evidence="7">
    <location>
        <begin position="416"/>
        <end position="441"/>
    </location>
</feature>
<keyword evidence="3" id="KW-1003">Cell membrane</keyword>
<evidence type="ECO:0000313" key="9">
    <source>
        <dbReference type="EMBL" id="GGL57605.1"/>
    </source>
</evidence>
<feature type="transmembrane region" description="Helical" evidence="7">
    <location>
        <begin position="54"/>
        <end position="77"/>
    </location>
</feature>
<feature type="domain" description="Major facilitator superfamily (MFS) profile" evidence="8">
    <location>
        <begin position="23"/>
        <end position="470"/>
    </location>
</feature>
<feature type="transmembrane region" description="Helical" evidence="7">
    <location>
        <begin position="365"/>
        <end position="385"/>
    </location>
</feature>
<evidence type="ECO:0000256" key="7">
    <source>
        <dbReference type="SAM" id="Phobius"/>
    </source>
</evidence>
<keyword evidence="4 7" id="KW-0812">Transmembrane</keyword>
<evidence type="ECO:0000256" key="6">
    <source>
        <dbReference type="ARBA" id="ARBA00023136"/>
    </source>
</evidence>
<feature type="transmembrane region" description="Helical" evidence="7">
    <location>
        <begin position="276"/>
        <end position="297"/>
    </location>
</feature>
<feature type="transmembrane region" description="Helical" evidence="7">
    <location>
        <begin position="178"/>
        <end position="198"/>
    </location>
</feature>
<evidence type="ECO:0000256" key="5">
    <source>
        <dbReference type="ARBA" id="ARBA00022989"/>
    </source>
</evidence>
<dbReference type="PROSITE" id="PS50850">
    <property type="entry name" value="MFS"/>
    <property type="match status" value="1"/>
</dbReference>
<proteinExistence type="predicted"/>
<dbReference type="InterPro" id="IPR011701">
    <property type="entry name" value="MFS"/>
</dbReference>
<feature type="transmembrane region" description="Helical" evidence="7">
    <location>
        <begin position="309"/>
        <end position="329"/>
    </location>
</feature>
<feature type="transmembrane region" description="Helical" evidence="7">
    <location>
        <begin position="236"/>
        <end position="256"/>
    </location>
</feature>
<protein>
    <submittedName>
        <fullName evidence="9">MFS transporter</fullName>
    </submittedName>
</protein>
<dbReference type="AlphaFoldDB" id="A0A917S682"/>
<name>A0A917S682_9ACTN</name>
<dbReference type="EMBL" id="BMMZ01000003">
    <property type="protein sequence ID" value="GGL57605.1"/>
    <property type="molecule type" value="Genomic_DNA"/>
</dbReference>
<dbReference type="CDD" id="cd17321">
    <property type="entry name" value="MFS_MMR_MDR_like"/>
    <property type="match status" value="1"/>
</dbReference>
<dbReference type="InterPro" id="IPR036259">
    <property type="entry name" value="MFS_trans_sf"/>
</dbReference>
<keyword evidence="6 7" id="KW-0472">Membrane</keyword>
<keyword evidence="5 7" id="KW-1133">Transmembrane helix</keyword>
<reference evidence="9" key="2">
    <citation type="submission" date="2020-09" db="EMBL/GenBank/DDBJ databases">
        <authorList>
            <person name="Sun Q."/>
            <person name="Zhou Y."/>
        </authorList>
    </citation>
    <scope>NUCLEOTIDE SEQUENCE</scope>
    <source>
        <strain evidence="9">CGMCC 4.7306</strain>
    </source>
</reference>
<dbReference type="SUPFAM" id="SSF103473">
    <property type="entry name" value="MFS general substrate transporter"/>
    <property type="match status" value="1"/>
</dbReference>